<proteinExistence type="predicted"/>
<keyword evidence="3" id="KW-1185">Reference proteome</keyword>
<gene>
    <name evidence="2" type="ORF">AB1Y20_019210</name>
</gene>
<dbReference type="EMBL" id="JBGBPQ010000005">
    <property type="protein sequence ID" value="KAL1524308.1"/>
    <property type="molecule type" value="Genomic_DNA"/>
</dbReference>
<dbReference type="Proteomes" id="UP001515480">
    <property type="component" value="Unassembled WGS sequence"/>
</dbReference>
<keyword evidence="1" id="KW-0812">Transmembrane</keyword>
<evidence type="ECO:0000256" key="1">
    <source>
        <dbReference type="SAM" id="Phobius"/>
    </source>
</evidence>
<keyword evidence="1" id="KW-1133">Transmembrane helix</keyword>
<evidence type="ECO:0000313" key="3">
    <source>
        <dbReference type="Proteomes" id="UP001515480"/>
    </source>
</evidence>
<name>A0AB34JTD2_PRYPA</name>
<feature type="transmembrane region" description="Helical" evidence="1">
    <location>
        <begin position="40"/>
        <end position="59"/>
    </location>
</feature>
<comment type="caution">
    <text evidence="2">The sequence shown here is derived from an EMBL/GenBank/DDBJ whole genome shotgun (WGS) entry which is preliminary data.</text>
</comment>
<keyword evidence="1" id="KW-0472">Membrane</keyword>
<evidence type="ECO:0000313" key="2">
    <source>
        <dbReference type="EMBL" id="KAL1524308.1"/>
    </source>
</evidence>
<reference evidence="2 3" key="1">
    <citation type="journal article" date="2024" name="Science">
        <title>Giant polyketide synthase enzymes in the biosynthesis of giant marine polyether toxins.</title>
        <authorList>
            <person name="Fallon T.R."/>
            <person name="Shende V.V."/>
            <person name="Wierzbicki I.H."/>
            <person name="Pendleton A.L."/>
            <person name="Watervoot N.F."/>
            <person name="Auber R.P."/>
            <person name="Gonzalez D.J."/>
            <person name="Wisecaver J.H."/>
            <person name="Moore B.S."/>
        </authorList>
    </citation>
    <scope>NUCLEOTIDE SEQUENCE [LARGE SCALE GENOMIC DNA]</scope>
    <source>
        <strain evidence="2 3">12B1</strain>
    </source>
</reference>
<sequence>MGGAVTVAAVGVAIGGMGEAAGAAVVGVAAEEKAEMGMEVVVVLEIKVMAAMEAVVVVATQGLEEMAMRLAIEEKVDAAAAALAEYKEDTTAVAGKAAGAKQRKCSF</sequence>
<organism evidence="2 3">
    <name type="scientific">Prymnesium parvum</name>
    <name type="common">Toxic golden alga</name>
    <dbReference type="NCBI Taxonomy" id="97485"/>
    <lineage>
        <taxon>Eukaryota</taxon>
        <taxon>Haptista</taxon>
        <taxon>Haptophyta</taxon>
        <taxon>Prymnesiophyceae</taxon>
        <taxon>Prymnesiales</taxon>
        <taxon>Prymnesiaceae</taxon>
        <taxon>Prymnesium</taxon>
    </lineage>
</organism>
<accession>A0AB34JTD2</accession>
<dbReference type="AlphaFoldDB" id="A0AB34JTD2"/>
<protein>
    <submittedName>
        <fullName evidence="2">Uncharacterized protein</fullName>
    </submittedName>
</protein>